<organism evidence="1 2">
    <name type="scientific">Bombella apis</name>
    <dbReference type="NCBI Taxonomy" id="1785988"/>
    <lineage>
        <taxon>Bacteria</taxon>
        <taxon>Pseudomonadati</taxon>
        <taxon>Pseudomonadota</taxon>
        <taxon>Alphaproteobacteria</taxon>
        <taxon>Acetobacterales</taxon>
        <taxon>Acetobacteraceae</taxon>
        <taxon>Bombella</taxon>
    </lineage>
</organism>
<dbReference type="Proteomes" id="UP000599085">
    <property type="component" value="Unassembled WGS sequence"/>
</dbReference>
<dbReference type="RefSeq" id="WP_192848133.1">
    <property type="nucleotide sequence ID" value="NZ_JADAQV010000001.1"/>
</dbReference>
<name>A0ABR9MP73_9PROT</name>
<evidence type="ECO:0000313" key="1">
    <source>
        <dbReference type="EMBL" id="MBE1723196.1"/>
    </source>
</evidence>
<gene>
    <name evidence="1" type="ORF">IGM82_02025</name>
</gene>
<reference evidence="1 2" key="1">
    <citation type="submission" date="2020-09" db="EMBL/GenBank/DDBJ databases">
        <title>Bombella mellium and Bombella favum sp. nov., two novel species isolated from honey of Apis mellifera.</title>
        <authorList>
            <person name="Hilgarth M."/>
            <person name="Redwitz J."/>
            <person name="Ehrmann M.A."/>
            <person name="Vogel R.F."/>
            <person name="Jakob F."/>
        </authorList>
    </citation>
    <scope>NUCLEOTIDE SEQUENCE [LARGE SCALE GENOMIC DNA]</scope>
    <source>
        <strain evidence="1 2">MRM1</strain>
    </source>
</reference>
<proteinExistence type="predicted"/>
<protein>
    <recommendedName>
        <fullName evidence="3">Terminase</fullName>
    </recommendedName>
</protein>
<dbReference type="EMBL" id="JADAQV010000001">
    <property type="protein sequence ID" value="MBE1723196.1"/>
    <property type="molecule type" value="Genomic_DNA"/>
</dbReference>
<keyword evidence="2" id="KW-1185">Reference proteome</keyword>
<comment type="caution">
    <text evidence="1">The sequence shown here is derived from an EMBL/GenBank/DDBJ whole genome shotgun (WGS) entry which is preliminary data.</text>
</comment>
<sequence length="148" mass="16787">MSRTDDRMNRSTRVFLDTLAKCGNISMAAKAADLSRPGLYARRERDEQFAREWDEAMDKAIDTLEAEAWRRARDGVPEFVTTGKGLVLDKDGKPVTQNRYSDTLLITLLKAHRPERYRERASVDMNVSGNLAELIDAGRKRVQGRDDG</sequence>
<evidence type="ECO:0000313" key="2">
    <source>
        <dbReference type="Proteomes" id="UP000599085"/>
    </source>
</evidence>
<accession>A0ABR9MP73</accession>
<evidence type="ECO:0008006" key="3">
    <source>
        <dbReference type="Google" id="ProtNLM"/>
    </source>
</evidence>